<accession>A0A368KU71</accession>
<comment type="caution">
    <text evidence="3">The sequence shown here is derived from an EMBL/GenBank/DDBJ whole genome shotgun (WGS) entry which is preliminary data.</text>
</comment>
<evidence type="ECO:0000259" key="2">
    <source>
        <dbReference type="Pfam" id="PF00817"/>
    </source>
</evidence>
<dbReference type="GO" id="GO:0006281">
    <property type="term" value="P:DNA repair"/>
    <property type="evidence" value="ECO:0007669"/>
    <property type="project" value="InterPro"/>
</dbReference>
<dbReference type="PANTHER" id="PTHR35369">
    <property type="entry name" value="BLR3025 PROTEIN-RELATED"/>
    <property type="match status" value="1"/>
</dbReference>
<evidence type="ECO:0000313" key="4">
    <source>
        <dbReference type="Proteomes" id="UP000253562"/>
    </source>
</evidence>
<dbReference type="AlphaFoldDB" id="A0A368KU71"/>
<keyword evidence="1" id="KW-0227">DNA damage</keyword>
<feature type="domain" description="UmuC" evidence="2">
    <location>
        <begin position="22"/>
        <end position="162"/>
    </location>
</feature>
<evidence type="ECO:0000313" key="3">
    <source>
        <dbReference type="EMBL" id="RCS53948.1"/>
    </source>
</evidence>
<reference evidence="3 4" key="1">
    <citation type="submission" date="2018-07" db="EMBL/GenBank/DDBJ databases">
        <title>Comparative genomes isolates from brazilian mangrove.</title>
        <authorList>
            <person name="De Araujo J.E."/>
            <person name="Taketani R.G."/>
            <person name="Silva M.C.P."/>
            <person name="Lourenco M.V."/>
            <person name="Oliveira V.M."/>
            <person name="Andreote F.D."/>
        </authorList>
    </citation>
    <scope>NUCLEOTIDE SEQUENCE [LARGE SCALE GENOMIC DNA]</scope>
    <source>
        <strain evidence="3 4">HEX PRIS-MGV</strain>
    </source>
</reference>
<dbReference type="Proteomes" id="UP000253562">
    <property type="component" value="Unassembled WGS sequence"/>
</dbReference>
<name>A0A368KU71_9BACT</name>
<dbReference type="PANTHER" id="PTHR35369:SF2">
    <property type="entry name" value="BLR3025 PROTEIN"/>
    <property type="match status" value="1"/>
</dbReference>
<dbReference type="Pfam" id="PF00817">
    <property type="entry name" value="IMS"/>
    <property type="match status" value="1"/>
</dbReference>
<organism evidence="3 4">
    <name type="scientific">Bremerella cremea</name>
    <dbReference type="NCBI Taxonomy" id="1031537"/>
    <lineage>
        <taxon>Bacteria</taxon>
        <taxon>Pseudomonadati</taxon>
        <taxon>Planctomycetota</taxon>
        <taxon>Planctomycetia</taxon>
        <taxon>Pirellulales</taxon>
        <taxon>Pirellulaceae</taxon>
        <taxon>Bremerella</taxon>
    </lineage>
</organism>
<dbReference type="InterPro" id="IPR001126">
    <property type="entry name" value="UmuC"/>
</dbReference>
<dbReference type="InterPro" id="IPR043502">
    <property type="entry name" value="DNA/RNA_pol_sf"/>
</dbReference>
<dbReference type="InterPro" id="IPR050356">
    <property type="entry name" value="SulA_CellDiv_inhibitor"/>
</dbReference>
<dbReference type="EMBL" id="QPEX01000010">
    <property type="protein sequence ID" value="RCS53948.1"/>
    <property type="molecule type" value="Genomic_DNA"/>
</dbReference>
<proteinExistence type="predicted"/>
<protein>
    <submittedName>
        <fullName evidence="3">DNA polymerase Y family protein</fullName>
    </submittedName>
</protein>
<dbReference type="SUPFAM" id="SSF56672">
    <property type="entry name" value="DNA/RNA polymerases"/>
    <property type="match status" value="1"/>
</dbReference>
<sequence>MGRIPQRILCLWFPNWALQQRINTQPELQQAVLLLTESRKQGDFVRYCNRFAQRRGVQVGMPISEGRTFAQPHDRLVVEQVQPEQAWQALVEIALRCERFSFRIGLEESSDPESILMDVTGIAHFFSGEQALAAELDRAVTKRQFDGRIAIGNSIGAAWAAAHYMAKPNCPVVIPIENIRQCYSLPLPALRLSEPILQKLYRLGITTIQQVMTLDRRSLARRLGNDILTRLDQFTGQVPEYIDPCHPLPLYRVKQTLEEGISHPEAIEHFLLLLLRQLLALLAPCWLGTRHLECLFLLEDRTSKMLDLRLCETTSEEKHICELLRIHLEKLRLHSPVVGLHLEAKEVAPLGASQEEFFEGVTRNSSRQFSILLNRFSSRLGEQAVIAPYLLPDPIPERSVELASVAGPSLPSATTFNSRYHGLDRPTALFLKPRPIEVIASIPDGPPVVLFWKRKRIEIGECSEPERIESGWWQGEHVCRDYYRVETTSGEWLWVFRRLHDGRWFWHGEWF</sequence>
<dbReference type="RefSeq" id="WP_114367012.1">
    <property type="nucleotide sequence ID" value="NZ_QPEX01000010.1"/>
</dbReference>
<dbReference type="CDD" id="cd03468">
    <property type="entry name" value="PolY_like"/>
    <property type="match status" value="1"/>
</dbReference>
<gene>
    <name evidence="3" type="ORF">DTL42_01940</name>
</gene>
<evidence type="ECO:0000256" key="1">
    <source>
        <dbReference type="ARBA" id="ARBA00022763"/>
    </source>
</evidence>